<dbReference type="Proteomes" id="UP000664628">
    <property type="component" value="Unassembled WGS sequence"/>
</dbReference>
<dbReference type="GO" id="GO:0016301">
    <property type="term" value="F:kinase activity"/>
    <property type="evidence" value="ECO:0007669"/>
    <property type="project" value="UniProtKB-KW"/>
</dbReference>
<sequence>MIHSLLDNKHIYLNFGSLRVEMNTFTVELFHAFFYTVCCLTIYELFFYRLDSSRFQSELARSEQEREKLQVANLQSQFDVLKQQVNPHFLFNALNSLSALISEDPQRAELFVDKLSGVYRYILRANSELLTTLAAELDFIDDYFHLLQTRHDAGLSLRIAVDQARYNCRLPPLTLQLLVENAVKHNVVSSKRPLAIHICTDEMGQLLVANNRQPKTTRALSNGVGLNNIVAKYQILNLPPPLIEETASQFAVRLSLLADATSPPEEQAYQADYQ</sequence>
<gene>
    <name evidence="4" type="ORF">J2I46_28300</name>
</gene>
<dbReference type="EMBL" id="JAFMYW010000012">
    <property type="protein sequence ID" value="MBO0952518.1"/>
    <property type="molecule type" value="Genomic_DNA"/>
</dbReference>
<keyword evidence="4" id="KW-0418">Kinase</keyword>
<keyword evidence="1" id="KW-0175">Coiled coil</keyword>
<comment type="caution">
    <text evidence="4">The sequence shown here is derived from an EMBL/GenBank/DDBJ whole genome shotgun (WGS) entry which is preliminary data.</text>
</comment>
<evidence type="ECO:0000256" key="1">
    <source>
        <dbReference type="SAM" id="Coils"/>
    </source>
</evidence>
<dbReference type="Pfam" id="PF06580">
    <property type="entry name" value="His_kinase"/>
    <property type="match status" value="1"/>
</dbReference>
<evidence type="ECO:0000313" key="5">
    <source>
        <dbReference type="Proteomes" id="UP000664628"/>
    </source>
</evidence>
<evidence type="ECO:0000313" key="4">
    <source>
        <dbReference type="EMBL" id="MBO0952518.1"/>
    </source>
</evidence>
<organism evidence="4 5">
    <name type="scientific">Fibrella forsythiae</name>
    <dbReference type="NCBI Taxonomy" id="2817061"/>
    <lineage>
        <taxon>Bacteria</taxon>
        <taxon>Pseudomonadati</taxon>
        <taxon>Bacteroidota</taxon>
        <taxon>Cytophagia</taxon>
        <taxon>Cytophagales</taxon>
        <taxon>Spirosomataceae</taxon>
        <taxon>Fibrella</taxon>
    </lineage>
</organism>
<dbReference type="PANTHER" id="PTHR34220:SF7">
    <property type="entry name" value="SENSOR HISTIDINE KINASE YPDA"/>
    <property type="match status" value="1"/>
</dbReference>
<feature type="coiled-coil region" evidence="1">
    <location>
        <begin position="52"/>
        <end position="84"/>
    </location>
</feature>
<keyword evidence="2" id="KW-0472">Membrane</keyword>
<keyword evidence="2" id="KW-0812">Transmembrane</keyword>
<keyword evidence="2" id="KW-1133">Transmembrane helix</keyword>
<feature type="domain" description="Signal transduction histidine kinase internal region" evidence="3">
    <location>
        <begin position="77"/>
        <end position="152"/>
    </location>
</feature>
<keyword evidence="4" id="KW-0808">Transferase</keyword>
<feature type="transmembrane region" description="Helical" evidence="2">
    <location>
        <begin position="29"/>
        <end position="48"/>
    </location>
</feature>
<dbReference type="InterPro" id="IPR050640">
    <property type="entry name" value="Bact_2-comp_sensor_kinase"/>
</dbReference>
<dbReference type="PANTHER" id="PTHR34220">
    <property type="entry name" value="SENSOR HISTIDINE KINASE YPDA"/>
    <property type="match status" value="1"/>
</dbReference>
<keyword evidence="5" id="KW-1185">Reference proteome</keyword>
<evidence type="ECO:0000256" key="2">
    <source>
        <dbReference type="SAM" id="Phobius"/>
    </source>
</evidence>
<reference evidence="4 5" key="1">
    <citation type="submission" date="2021-03" db="EMBL/GenBank/DDBJ databases">
        <title>Fibrella sp. HMF5405 genome sequencing and assembly.</title>
        <authorList>
            <person name="Kang H."/>
            <person name="Kim H."/>
            <person name="Bae S."/>
            <person name="Joh K."/>
        </authorList>
    </citation>
    <scope>NUCLEOTIDE SEQUENCE [LARGE SCALE GENOMIC DNA]</scope>
    <source>
        <strain evidence="4 5">HMF5405</strain>
    </source>
</reference>
<protein>
    <submittedName>
        <fullName evidence="4">Histidine kinase</fullName>
    </submittedName>
</protein>
<name>A0ABS3JR77_9BACT</name>
<dbReference type="InterPro" id="IPR010559">
    <property type="entry name" value="Sig_transdc_His_kin_internal"/>
</dbReference>
<accession>A0ABS3JR77</accession>
<proteinExistence type="predicted"/>
<evidence type="ECO:0000259" key="3">
    <source>
        <dbReference type="Pfam" id="PF06580"/>
    </source>
</evidence>